<keyword evidence="1" id="KW-0472">Membrane</keyword>
<protein>
    <submittedName>
        <fullName evidence="4">IS5 family transposase</fullName>
    </submittedName>
</protein>
<reference evidence="4 5" key="1">
    <citation type="submission" date="2024-09" db="EMBL/GenBank/DDBJ databases">
        <authorList>
            <person name="Sun Q."/>
            <person name="Mori K."/>
        </authorList>
    </citation>
    <scope>NUCLEOTIDE SEQUENCE [LARGE SCALE GENOMIC DNA]</scope>
    <source>
        <strain evidence="4 5">CECT 9424</strain>
    </source>
</reference>
<feature type="transmembrane region" description="Helical" evidence="1">
    <location>
        <begin position="235"/>
        <end position="252"/>
    </location>
</feature>
<keyword evidence="1" id="KW-1133">Transmembrane helix</keyword>
<dbReference type="NCBIfam" id="NF033580">
    <property type="entry name" value="transpos_IS5_3"/>
    <property type="match status" value="1"/>
</dbReference>
<accession>A0ABV5HYL1</accession>
<proteinExistence type="predicted"/>
<evidence type="ECO:0000313" key="4">
    <source>
        <dbReference type="EMBL" id="MFB9149502.1"/>
    </source>
</evidence>
<dbReference type="Proteomes" id="UP001589670">
    <property type="component" value="Unassembled WGS sequence"/>
</dbReference>
<dbReference type="RefSeq" id="WP_377068482.1">
    <property type="nucleotide sequence ID" value="NZ_JBHMEC010000011.1"/>
</dbReference>
<dbReference type="Pfam" id="PF01609">
    <property type="entry name" value="DDE_Tnp_1"/>
    <property type="match status" value="1"/>
</dbReference>
<name>A0ABV5HYL1_9RHOB</name>
<feature type="domain" description="Transposase IS4-like" evidence="2">
    <location>
        <begin position="90"/>
        <end position="245"/>
    </location>
</feature>
<gene>
    <name evidence="4" type="ORF">ACFFU4_07020</name>
</gene>
<dbReference type="EMBL" id="JBHMEC010000011">
    <property type="protein sequence ID" value="MFB9149502.1"/>
    <property type="molecule type" value="Genomic_DNA"/>
</dbReference>
<dbReference type="Pfam" id="PF13340">
    <property type="entry name" value="DUF4096"/>
    <property type="match status" value="1"/>
</dbReference>
<organism evidence="4 5">
    <name type="scientific">Roseovarius ramblicola</name>
    <dbReference type="NCBI Taxonomy" id="2022336"/>
    <lineage>
        <taxon>Bacteria</taxon>
        <taxon>Pseudomonadati</taxon>
        <taxon>Pseudomonadota</taxon>
        <taxon>Alphaproteobacteria</taxon>
        <taxon>Rhodobacterales</taxon>
        <taxon>Roseobacteraceae</taxon>
        <taxon>Roseovarius</taxon>
    </lineage>
</organism>
<sequence length="253" mass="28761">MSDHHFWLSDKQFARLQPLLPNKPRGVPRVDDRRVISGIIHVIRNGLMWKDAPPVYGPHKTLYNRFVRWSAAGVFDRIFAELASESTAADTVMIDATHLKAHRTAASCKKGAAPRRIGRTKGGLNSKLHAVCDGDGKPLILLLTEGQVSDYEGAKHIFEHLPPEATTLIADRGYDADWLRDALRDCDIAPCIPPRANRIEPVDYNADVYKRRNLVERMFGRLKDWRRISMRYDRCAHTFMSAICIAATIMFWL</sequence>
<evidence type="ECO:0000259" key="3">
    <source>
        <dbReference type="Pfam" id="PF13340"/>
    </source>
</evidence>
<keyword evidence="5" id="KW-1185">Reference proteome</keyword>
<keyword evidence="1" id="KW-0812">Transmembrane</keyword>
<dbReference type="PANTHER" id="PTHR30007">
    <property type="entry name" value="PHP DOMAIN PROTEIN"/>
    <property type="match status" value="1"/>
</dbReference>
<evidence type="ECO:0000313" key="5">
    <source>
        <dbReference type="Proteomes" id="UP001589670"/>
    </source>
</evidence>
<evidence type="ECO:0000256" key="1">
    <source>
        <dbReference type="SAM" id="Phobius"/>
    </source>
</evidence>
<dbReference type="InterPro" id="IPR002559">
    <property type="entry name" value="Transposase_11"/>
</dbReference>
<comment type="caution">
    <text evidence="4">The sequence shown here is derived from an EMBL/GenBank/DDBJ whole genome shotgun (WGS) entry which is preliminary data.</text>
</comment>
<dbReference type="InterPro" id="IPR025161">
    <property type="entry name" value="IS402-like_dom"/>
</dbReference>
<dbReference type="PANTHER" id="PTHR30007:SF1">
    <property type="entry name" value="BLR1914 PROTEIN"/>
    <property type="match status" value="1"/>
</dbReference>
<feature type="domain" description="Insertion element IS402-like" evidence="3">
    <location>
        <begin position="8"/>
        <end position="79"/>
    </location>
</feature>
<evidence type="ECO:0000259" key="2">
    <source>
        <dbReference type="Pfam" id="PF01609"/>
    </source>
</evidence>